<reference evidence="2" key="1">
    <citation type="submission" date="2022-11" db="UniProtKB">
        <authorList>
            <consortium name="WormBaseParasite"/>
        </authorList>
    </citation>
    <scope>IDENTIFICATION</scope>
</reference>
<accession>A0AC35FKK0</accession>
<evidence type="ECO:0000313" key="2">
    <source>
        <dbReference type="WBParaSite" id="PS1159_v2.g18516.t1"/>
    </source>
</evidence>
<dbReference type="Proteomes" id="UP000887580">
    <property type="component" value="Unplaced"/>
</dbReference>
<proteinExistence type="predicted"/>
<evidence type="ECO:0000313" key="1">
    <source>
        <dbReference type="Proteomes" id="UP000887580"/>
    </source>
</evidence>
<sequence>MDSSKIEFYSLPLLVQQEISDLIVSSFLPSEAVNFGILSRHCFTLFQRSKPRKELSNLSITFNNDLKCEIYGNEFSKPKEMDSAKSIIEFLNQICITDSVNINWNQAINLSFFSEIWFELSAAMKFVRSVSISTVAFDETSSKLLVEFFSRLPNCGILKCVGRQTTFKHPIFEIINVLQKHSHLTFMRSNEANDEFLETLAEKTSVKNPLESLCIFSNSNFTVEGVTQFLQKAAFGKTAKIALTPIIGAANEYINAFKNLGAVEFNRNRNAVAIKMPETTIIFAFSADIQIPENPNNLSFDFRPIFTRLGRMLPSLRST</sequence>
<organism evidence="1 2">
    <name type="scientific">Panagrolaimus sp. PS1159</name>
    <dbReference type="NCBI Taxonomy" id="55785"/>
    <lineage>
        <taxon>Eukaryota</taxon>
        <taxon>Metazoa</taxon>
        <taxon>Ecdysozoa</taxon>
        <taxon>Nematoda</taxon>
        <taxon>Chromadorea</taxon>
        <taxon>Rhabditida</taxon>
        <taxon>Tylenchina</taxon>
        <taxon>Panagrolaimomorpha</taxon>
        <taxon>Panagrolaimoidea</taxon>
        <taxon>Panagrolaimidae</taxon>
        <taxon>Panagrolaimus</taxon>
    </lineage>
</organism>
<dbReference type="WBParaSite" id="PS1159_v2.g18516.t1">
    <property type="protein sequence ID" value="PS1159_v2.g18516.t1"/>
    <property type="gene ID" value="PS1159_v2.g18516"/>
</dbReference>
<protein>
    <submittedName>
        <fullName evidence="2">F-box domain-containing protein</fullName>
    </submittedName>
</protein>
<name>A0AC35FKK0_9BILA</name>